<dbReference type="InterPro" id="IPR001254">
    <property type="entry name" value="Trypsin_dom"/>
</dbReference>
<feature type="domain" description="Peptidase S1" evidence="2">
    <location>
        <begin position="29"/>
        <end position="72"/>
    </location>
</feature>
<evidence type="ECO:0000313" key="4">
    <source>
        <dbReference type="Proteomes" id="UP000265020"/>
    </source>
</evidence>
<evidence type="ECO:0000256" key="1">
    <source>
        <dbReference type="ARBA" id="ARBA00023157"/>
    </source>
</evidence>
<sequence length="97" mass="11037">LKKRPKSVASRLCVFCRLALEKKLKLFSERQKFPWQVSLHVKSYGHVCGGSLISPKWVVTAAHCVQDDVMWPDETKIELFGHYSTKLHGGGSIRLWG</sequence>
<dbReference type="GO" id="GO:0006508">
    <property type="term" value="P:proteolysis"/>
    <property type="evidence" value="ECO:0007669"/>
    <property type="project" value="InterPro"/>
</dbReference>
<dbReference type="STRING" id="28743.ENSCVAP00000001457"/>
<dbReference type="Gene3D" id="2.40.10.10">
    <property type="entry name" value="Trypsin-like serine proteases"/>
    <property type="match status" value="1"/>
</dbReference>
<accession>A0A3Q2C9Q7</accession>
<reference evidence="3" key="1">
    <citation type="submission" date="2025-08" db="UniProtKB">
        <authorList>
            <consortium name="Ensembl"/>
        </authorList>
    </citation>
    <scope>IDENTIFICATION</scope>
</reference>
<proteinExistence type="predicted"/>
<dbReference type="InterPro" id="IPR043504">
    <property type="entry name" value="Peptidase_S1_PA_chymotrypsin"/>
</dbReference>
<reference evidence="3" key="2">
    <citation type="submission" date="2025-09" db="UniProtKB">
        <authorList>
            <consortium name="Ensembl"/>
        </authorList>
    </citation>
    <scope>IDENTIFICATION</scope>
</reference>
<dbReference type="SUPFAM" id="SSF50494">
    <property type="entry name" value="Trypsin-like serine proteases"/>
    <property type="match status" value="1"/>
</dbReference>
<evidence type="ECO:0000259" key="2">
    <source>
        <dbReference type="Pfam" id="PF00089"/>
    </source>
</evidence>
<dbReference type="GO" id="GO:0004252">
    <property type="term" value="F:serine-type endopeptidase activity"/>
    <property type="evidence" value="ECO:0007669"/>
    <property type="project" value="InterPro"/>
</dbReference>
<name>A0A3Q2C9Q7_CYPVA</name>
<dbReference type="PANTHER" id="PTHR24252">
    <property type="entry name" value="ACROSIN-RELATED"/>
    <property type="match status" value="1"/>
</dbReference>
<dbReference type="AlphaFoldDB" id="A0A3Q2C9Q7"/>
<dbReference type="PROSITE" id="PS00134">
    <property type="entry name" value="TRYPSIN_HIS"/>
    <property type="match status" value="1"/>
</dbReference>
<dbReference type="GeneTree" id="ENSGT01030000239498"/>
<organism evidence="3 4">
    <name type="scientific">Cyprinodon variegatus</name>
    <name type="common">Sheepshead minnow</name>
    <dbReference type="NCBI Taxonomy" id="28743"/>
    <lineage>
        <taxon>Eukaryota</taxon>
        <taxon>Metazoa</taxon>
        <taxon>Chordata</taxon>
        <taxon>Craniata</taxon>
        <taxon>Vertebrata</taxon>
        <taxon>Euteleostomi</taxon>
        <taxon>Actinopterygii</taxon>
        <taxon>Neopterygii</taxon>
        <taxon>Teleostei</taxon>
        <taxon>Neoteleostei</taxon>
        <taxon>Acanthomorphata</taxon>
        <taxon>Ovalentaria</taxon>
        <taxon>Atherinomorphae</taxon>
        <taxon>Cyprinodontiformes</taxon>
        <taxon>Cyprinodontidae</taxon>
        <taxon>Cyprinodon</taxon>
    </lineage>
</organism>
<dbReference type="Pfam" id="PF00089">
    <property type="entry name" value="Trypsin"/>
    <property type="match status" value="1"/>
</dbReference>
<dbReference type="InterPro" id="IPR018114">
    <property type="entry name" value="TRYPSIN_HIS"/>
</dbReference>
<dbReference type="PANTHER" id="PTHR24252:SF7">
    <property type="entry name" value="HYALIN"/>
    <property type="match status" value="1"/>
</dbReference>
<keyword evidence="1" id="KW-1015">Disulfide bond</keyword>
<dbReference type="Proteomes" id="UP000265020">
    <property type="component" value="Unassembled WGS sequence"/>
</dbReference>
<dbReference type="Ensembl" id="ENSCVAT00000013384.1">
    <property type="protein sequence ID" value="ENSCVAP00000001457.1"/>
    <property type="gene ID" value="ENSCVAG00000002451.1"/>
</dbReference>
<evidence type="ECO:0000313" key="3">
    <source>
        <dbReference type="Ensembl" id="ENSCVAP00000001457.1"/>
    </source>
</evidence>
<protein>
    <recommendedName>
        <fullName evidence="2">Peptidase S1 domain-containing protein</fullName>
    </recommendedName>
</protein>
<dbReference type="InterPro" id="IPR009003">
    <property type="entry name" value="Peptidase_S1_PA"/>
</dbReference>
<keyword evidence="4" id="KW-1185">Reference proteome</keyword>